<gene>
    <name evidence="10" type="ORF">J8273_6075</name>
</gene>
<evidence type="ECO:0000256" key="4">
    <source>
        <dbReference type="ARBA" id="ARBA00022737"/>
    </source>
</evidence>
<evidence type="ECO:0000256" key="2">
    <source>
        <dbReference type="ARBA" id="ARBA00008786"/>
    </source>
</evidence>
<evidence type="ECO:0000313" key="10">
    <source>
        <dbReference type="EMBL" id="KAG9392607.1"/>
    </source>
</evidence>
<dbReference type="InterPro" id="IPR051134">
    <property type="entry name" value="PPP_phosphatase"/>
</dbReference>
<proteinExistence type="inferred from homology"/>
<sequence>MTAKSVDQLVAGLKQLGNDNFKQQKFQEAIYNYSQALEASDSSEFMEALLTNRAAAAMKLELYGTVLQDCTRALDLNPQSYKAFYRRALAHTSLFHFKEAASDFKSLVAIKPNDAKARKLYDQALKEHKKRLFEAAIRIQPKSFFALYDLSISGAGPVEVPELELTPTDPITPEYIRRLIAFCKQDKEIPHRNILQILKRGFEILNAEPNLVEFSISKAELQAAGDNRVLTVFGDVHGQFFDLVHLIETVGMPSDTHRMVFMGDYVDRGAWGVPCFVLIVALKVMCPNSVTMLRGNHETKDMNSMFGLNAEIVQRYTAKLSEALDDIFNRLPLAAVADIEGVDRTMFVHGGLPDPKTRLPEINLLHRNQQPPSSGIFTDLLWSDPTLAPGRTPSPRGTSFQFGPDVADEFMTLNNLTQVVRAHQVVDDGYKVEFPKGPKVATVFSAARYCDFNTNKGAVGFYTGRSTELEFMQYEAQPHPDRPLPMLNNQLSALFNPRA</sequence>
<dbReference type="Gene3D" id="3.60.21.10">
    <property type="match status" value="1"/>
</dbReference>
<dbReference type="SMART" id="SM00156">
    <property type="entry name" value="PP2Ac"/>
    <property type="match status" value="1"/>
</dbReference>
<reference evidence="10" key="1">
    <citation type="submission" date="2021-05" db="EMBL/GenBank/DDBJ databases">
        <title>A free-living protist that lacks canonical eukaryotic 1 DNA replication and segregation systems.</title>
        <authorList>
            <person name="Salas-Leiva D.E."/>
            <person name="Tromer E.C."/>
            <person name="Curtis B.A."/>
            <person name="Jerlstrom-Hultqvist J."/>
            <person name="Kolisko M."/>
            <person name="Yi Z."/>
            <person name="Salas-Leiva J.S."/>
            <person name="Gallot-Lavallee L."/>
            <person name="Kops G.J.P.L."/>
            <person name="Archibald J.M."/>
            <person name="Simpson A.G.B."/>
            <person name="Roger A.J."/>
        </authorList>
    </citation>
    <scope>NUCLEOTIDE SEQUENCE</scope>
    <source>
        <strain evidence="10">BICM</strain>
    </source>
</reference>
<dbReference type="PANTHER" id="PTHR45668:SF9">
    <property type="entry name" value="SERINE_THREONINE-PROTEIN PHOSPHATASE 7"/>
    <property type="match status" value="1"/>
</dbReference>
<dbReference type="PIRSF" id="PIRSF033096">
    <property type="entry name" value="PPPtase_5"/>
    <property type="match status" value="1"/>
</dbReference>
<dbReference type="OrthoDB" id="445564at2759"/>
<dbReference type="AlphaFoldDB" id="A0A8J6B976"/>
<dbReference type="GO" id="GO:0046872">
    <property type="term" value="F:metal ion binding"/>
    <property type="evidence" value="ECO:0007669"/>
    <property type="project" value="UniProtKB-KW"/>
</dbReference>
<dbReference type="InterPro" id="IPR006186">
    <property type="entry name" value="Ser/Thr-sp_prot-phosphatase"/>
</dbReference>
<dbReference type="Pfam" id="PF00149">
    <property type="entry name" value="Metallophos"/>
    <property type="match status" value="1"/>
</dbReference>
<keyword evidence="3" id="KW-0479">Metal-binding</keyword>
<dbReference type="Gene3D" id="1.25.40.10">
    <property type="entry name" value="Tetratricopeptide repeat domain"/>
    <property type="match status" value="1"/>
</dbReference>
<dbReference type="PANTHER" id="PTHR45668">
    <property type="entry name" value="SERINE/THREONINE-PROTEIN PHOSPHATASE 5-RELATED"/>
    <property type="match status" value="1"/>
</dbReference>
<evidence type="ECO:0000256" key="7">
    <source>
        <dbReference type="PIRSR" id="PIRSR033096-1"/>
    </source>
</evidence>
<keyword evidence="6" id="KW-0464">Manganese</keyword>
<evidence type="ECO:0000256" key="3">
    <source>
        <dbReference type="ARBA" id="ARBA00022723"/>
    </source>
</evidence>
<name>A0A8J6B976_9EUKA</name>
<comment type="catalytic activity">
    <reaction evidence="8">
        <text>O-phospho-L-threonyl-[protein] + H2O = L-threonyl-[protein] + phosphate</text>
        <dbReference type="Rhea" id="RHEA:47004"/>
        <dbReference type="Rhea" id="RHEA-COMP:11060"/>
        <dbReference type="Rhea" id="RHEA-COMP:11605"/>
        <dbReference type="ChEBI" id="CHEBI:15377"/>
        <dbReference type="ChEBI" id="CHEBI:30013"/>
        <dbReference type="ChEBI" id="CHEBI:43474"/>
        <dbReference type="ChEBI" id="CHEBI:61977"/>
        <dbReference type="EC" id="3.1.3.16"/>
    </reaction>
</comment>
<keyword evidence="4" id="KW-0677">Repeat</keyword>
<evidence type="ECO:0000256" key="5">
    <source>
        <dbReference type="ARBA" id="ARBA00022801"/>
    </source>
</evidence>
<dbReference type="InterPro" id="IPR019734">
    <property type="entry name" value="TPR_rpt"/>
</dbReference>
<dbReference type="SUPFAM" id="SSF48452">
    <property type="entry name" value="TPR-like"/>
    <property type="match status" value="1"/>
</dbReference>
<dbReference type="PROSITE" id="PS00125">
    <property type="entry name" value="SER_THR_PHOSPHATASE"/>
    <property type="match status" value="1"/>
</dbReference>
<dbReference type="Proteomes" id="UP000717585">
    <property type="component" value="Unassembled WGS sequence"/>
</dbReference>
<keyword evidence="11" id="KW-1185">Reference proteome</keyword>
<feature type="domain" description="Serine/threonine specific protein phosphatases" evidence="9">
    <location>
        <begin position="293"/>
        <end position="298"/>
    </location>
</feature>
<organism evidence="10 11">
    <name type="scientific">Carpediemonas membranifera</name>
    <dbReference type="NCBI Taxonomy" id="201153"/>
    <lineage>
        <taxon>Eukaryota</taxon>
        <taxon>Metamonada</taxon>
        <taxon>Carpediemonas-like organisms</taxon>
        <taxon>Carpediemonas</taxon>
    </lineage>
</organism>
<dbReference type="Pfam" id="PF08321">
    <property type="entry name" value="PPP5"/>
    <property type="match status" value="1"/>
</dbReference>
<feature type="active site" description="Proton donor/acceptor" evidence="7">
    <location>
        <position position="297"/>
    </location>
</feature>
<comment type="cofactor">
    <cofactor evidence="1">
        <name>Mn(2+)</name>
        <dbReference type="ChEBI" id="CHEBI:29035"/>
    </cofactor>
</comment>
<evidence type="ECO:0000256" key="1">
    <source>
        <dbReference type="ARBA" id="ARBA00001936"/>
    </source>
</evidence>
<dbReference type="EC" id="3.1.3.16" evidence="8"/>
<dbReference type="SMART" id="SM00028">
    <property type="entry name" value="TPR"/>
    <property type="match status" value="3"/>
</dbReference>
<dbReference type="InterPro" id="IPR013235">
    <property type="entry name" value="PPP_dom"/>
</dbReference>
<dbReference type="EMBL" id="JAHDYR010000036">
    <property type="protein sequence ID" value="KAG9392607.1"/>
    <property type="molecule type" value="Genomic_DNA"/>
</dbReference>
<dbReference type="InterPro" id="IPR004843">
    <property type="entry name" value="Calcineurin-like_PHP"/>
</dbReference>
<protein>
    <recommendedName>
        <fullName evidence="8">Serine/threonine-protein phosphatase</fullName>
        <ecNumber evidence="8">3.1.3.16</ecNumber>
    </recommendedName>
</protein>
<evidence type="ECO:0000313" key="11">
    <source>
        <dbReference type="Proteomes" id="UP000717585"/>
    </source>
</evidence>
<dbReference type="InterPro" id="IPR029052">
    <property type="entry name" value="Metallo-depent_PP-like"/>
</dbReference>
<dbReference type="InterPro" id="IPR011990">
    <property type="entry name" value="TPR-like_helical_dom_sf"/>
</dbReference>
<dbReference type="SUPFAM" id="SSF56300">
    <property type="entry name" value="Metallo-dependent phosphatases"/>
    <property type="match status" value="1"/>
</dbReference>
<keyword evidence="5 8" id="KW-0378">Hydrolase</keyword>
<dbReference type="GO" id="GO:0004722">
    <property type="term" value="F:protein serine/threonine phosphatase activity"/>
    <property type="evidence" value="ECO:0007669"/>
    <property type="project" value="UniProtKB-EC"/>
</dbReference>
<comment type="similarity">
    <text evidence="2">Belongs to the PPP phosphatase family. PP-5 (PP-T) subfamily.</text>
</comment>
<comment type="caution">
    <text evidence="10">The sequence shown here is derived from an EMBL/GenBank/DDBJ whole genome shotgun (WGS) entry which is preliminary data.</text>
</comment>
<evidence type="ECO:0000256" key="6">
    <source>
        <dbReference type="ARBA" id="ARBA00023211"/>
    </source>
</evidence>
<evidence type="ECO:0000259" key="9">
    <source>
        <dbReference type="PROSITE" id="PS00125"/>
    </source>
</evidence>
<accession>A0A8J6B976</accession>
<dbReference type="PRINTS" id="PR00114">
    <property type="entry name" value="STPHPHTASE"/>
</dbReference>
<evidence type="ECO:0000256" key="8">
    <source>
        <dbReference type="RuleBase" id="RU004273"/>
    </source>
</evidence>